<dbReference type="Pfam" id="PF10545">
    <property type="entry name" value="MADF_DNA_bdg"/>
    <property type="match status" value="1"/>
</dbReference>
<evidence type="ECO:0000313" key="3">
    <source>
        <dbReference type="Proteomes" id="UP001314205"/>
    </source>
</evidence>
<dbReference type="GO" id="GO:0005667">
    <property type="term" value="C:transcription regulator complex"/>
    <property type="evidence" value="ECO:0007669"/>
    <property type="project" value="TreeGrafter"/>
</dbReference>
<accession>A0AAV1M6R0</accession>
<dbReference type="PANTHER" id="PTHR12243:SF60">
    <property type="entry name" value="SI:CH211-15D5.12-RELATED"/>
    <property type="match status" value="1"/>
</dbReference>
<dbReference type="Proteomes" id="UP001314205">
    <property type="component" value="Unassembled WGS sequence"/>
</dbReference>
<evidence type="ECO:0000259" key="1">
    <source>
        <dbReference type="PROSITE" id="PS51029"/>
    </source>
</evidence>
<dbReference type="PROSITE" id="PS51029">
    <property type="entry name" value="MADF"/>
    <property type="match status" value="1"/>
</dbReference>
<dbReference type="InterPro" id="IPR039353">
    <property type="entry name" value="TF_Adf1"/>
</dbReference>
<keyword evidence="3" id="KW-1185">Reference proteome</keyword>
<dbReference type="EMBL" id="CAVLGL010000137">
    <property type="protein sequence ID" value="CAK1602109.1"/>
    <property type="molecule type" value="Genomic_DNA"/>
</dbReference>
<sequence>MKDDLAFNIKFSELVHERPCLYDYTRPDYSNRNAQDGSWLEIAKTVEESVADCKGRWKNLRGCYTRHLKNNNRPSSSSAKHVKPYYLADHLQFLDRYIKSRQ</sequence>
<reference evidence="2 3" key="1">
    <citation type="submission" date="2023-11" db="EMBL/GenBank/DDBJ databases">
        <authorList>
            <person name="Hedman E."/>
            <person name="Englund M."/>
            <person name="Stromberg M."/>
            <person name="Nyberg Akerstrom W."/>
            <person name="Nylinder S."/>
            <person name="Jareborg N."/>
            <person name="Kallberg Y."/>
            <person name="Kronander E."/>
        </authorList>
    </citation>
    <scope>NUCLEOTIDE SEQUENCE [LARGE SCALE GENOMIC DNA]</scope>
</reference>
<evidence type="ECO:0000313" key="2">
    <source>
        <dbReference type="EMBL" id="CAK1602109.1"/>
    </source>
</evidence>
<dbReference type="AlphaFoldDB" id="A0AAV1M6R0"/>
<dbReference type="InterPro" id="IPR006578">
    <property type="entry name" value="MADF-dom"/>
</dbReference>
<dbReference type="PANTHER" id="PTHR12243">
    <property type="entry name" value="MADF DOMAIN TRANSCRIPTION FACTOR"/>
    <property type="match status" value="1"/>
</dbReference>
<dbReference type="GO" id="GO:0005634">
    <property type="term" value="C:nucleus"/>
    <property type="evidence" value="ECO:0007669"/>
    <property type="project" value="TreeGrafter"/>
</dbReference>
<organism evidence="2 3">
    <name type="scientific">Parnassius mnemosyne</name>
    <name type="common">clouded apollo</name>
    <dbReference type="NCBI Taxonomy" id="213953"/>
    <lineage>
        <taxon>Eukaryota</taxon>
        <taxon>Metazoa</taxon>
        <taxon>Ecdysozoa</taxon>
        <taxon>Arthropoda</taxon>
        <taxon>Hexapoda</taxon>
        <taxon>Insecta</taxon>
        <taxon>Pterygota</taxon>
        <taxon>Neoptera</taxon>
        <taxon>Endopterygota</taxon>
        <taxon>Lepidoptera</taxon>
        <taxon>Glossata</taxon>
        <taxon>Ditrysia</taxon>
        <taxon>Papilionoidea</taxon>
        <taxon>Papilionidae</taxon>
        <taxon>Parnassiinae</taxon>
        <taxon>Parnassini</taxon>
        <taxon>Parnassius</taxon>
        <taxon>Driopa</taxon>
    </lineage>
</organism>
<name>A0AAV1M6R0_9NEOP</name>
<dbReference type="SMART" id="SM00595">
    <property type="entry name" value="MADF"/>
    <property type="match status" value="1"/>
</dbReference>
<comment type="caution">
    <text evidence="2">The sequence shown here is derived from an EMBL/GenBank/DDBJ whole genome shotgun (WGS) entry which is preliminary data.</text>
</comment>
<protein>
    <recommendedName>
        <fullName evidence="1">MADF domain-containing protein</fullName>
    </recommendedName>
</protein>
<dbReference type="GO" id="GO:0006357">
    <property type="term" value="P:regulation of transcription by RNA polymerase II"/>
    <property type="evidence" value="ECO:0007669"/>
    <property type="project" value="TreeGrafter"/>
</dbReference>
<proteinExistence type="predicted"/>
<feature type="domain" description="MADF" evidence="1">
    <location>
        <begin position="10"/>
        <end position="99"/>
    </location>
</feature>
<gene>
    <name evidence="2" type="ORF">PARMNEM_LOCUS20654</name>
</gene>